<evidence type="ECO:0000256" key="2">
    <source>
        <dbReference type="SAM" id="MobiDB-lite"/>
    </source>
</evidence>
<keyword evidence="1" id="KW-0175">Coiled coil</keyword>
<reference evidence="3" key="1">
    <citation type="submission" date="2023-03" db="EMBL/GenBank/DDBJ databases">
        <title>Complete genome of Cladonia borealis.</title>
        <authorList>
            <person name="Park H."/>
        </authorList>
    </citation>
    <scope>NUCLEOTIDE SEQUENCE</scope>
    <source>
        <strain evidence="3">ANT050790</strain>
    </source>
</reference>
<keyword evidence="4" id="KW-1185">Reference proteome</keyword>
<dbReference type="EMBL" id="JAFEKC020000011">
    <property type="protein sequence ID" value="KAK0512245.1"/>
    <property type="molecule type" value="Genomic_DNA"/>
</dbReference>
<evidence type="ECO:0000313" key="4">
    <source>
        <dbReference type="Proteomes" id="UP001166286"/>
    </source>
</evidence>
<feature type="coiled-coil region" evidence="1">
    <location>
        <begin position="71"/>
        <end position="105"/>
    </location>
</feature>
<evidence type="ECO:0000256" key="1">
    <source>
        <dbReference type="SAM" id="Coils"/>
    </source>
</evidence>
<protein>
    <submittedName>
        <fullName evidence="3">Uncharacterized protein</fullName>
    </submittedName>
</protein>
<dbReference type="Proteomes" id="UP001166286">
    <property type="component" value="Unassembled WGS sequence"/>
</dbReference>
<accession>A0AA39QZW3</accession>
<organism evidence="3 4">
    <name type="scientific">Cladonia borealis</name>
    <dbReference type="NCBI Taxonomy" id="184061"/>
    <lineage>
        <taxon>Eukaryota</taxon>
        <taxon>Fungi</taxon>
        <taxon>Dikarya</taxon>
        <taxon>Ascomycota</taxon>
        <taxon>Pezizomycotina</taxon>
        <taxon>Lecanoromycetes</taxon>
        <taxon>OSLEUM clade</taxon>
        <taxon>Lecanoromycetidae</taxon>
        <taxon>Lecanorales</taxon>
        <taxon>Lecanorineae</taxon>
        <taxon>Cladoniaceae</taxon>
        <taxon>Cladonia</taxon>
    </lineage>
</organism>
<feature type="region of interest" description="Disordered" evidence="2">
    <location>
        <begin position="1"/>
        <end position="26"/>
    </location>
</feature>
<gene>
    <name evidence="3" type="ORF">JMJ35_005373</name>
</gene>
<name>A0AA39QZW3_9LECA</name>
<evidence type="ECO:0000313" key="3">
    <source>
        <dbReference type="EMBL" id="KAK0512245.1"/>
    </source>
</evidence>
<comment type="caution">
    <text evidence="3">The sequence shown here is derived from an EMBL/GenBank/DDBJ whole genome shotgun (WGS) entry which is preliminary data.</text>
</comment>
<sequence>MAFNALPLSPFRHEGLPNRGLQQTNTEQATEIESLQHEAQKWKDVAEDRRKGATVAVRELEGKFVEKTRQLEGQNTRANDAEAKVKELERQVFNLQTDMTQLEEAAGNTSNNEADVTLTNQAERLERELAATIGYSRLS</sequence>
<proteinExistence type="predicted"/>
<dbReference type="AlphaFoldDB" id="A0AA39QZW3"/>